<keyword evidence="1" id="KW-0808">Transferase</keyword>
<dbReference type="SUPFAM" id="SSF55729">
    <property type="entry name" value="Acyl-CoA N-acyltransferases (Nat)"/>
    <property type="match status" value="1"/>
</dbReference>
<dbReference type="Proteomes" id="UP001069090">
    <property type="component" value="Unassembled WGS sequence"/>
</dbReference>
<dbReference type="RefSeq" id="WP_258331533.1">
    <property type="nucleotide sequence ID" value="NZ_JAPTGG010000006.1"/>
</dbReference>
<keyword evidence="5" id="KW-1185">Reference proteome</keyword>
<evidence type="ECO:0000313" key="4">
    <source>
        <dbReference type="EMBL" id="MCZ0865388.1"/>
    </source>
</evidence>
<evidence type="ECO:0000313" key="5">
    <source>
        <dbReference type="Proteomes" id="UP001069090"/>
    </source>
</evidence>
<dbReference type="InterPro" id="IPR000182">
    <property type="entry name" value="GNAT_dom"/>
</dbReference>
<name>A0A9J6RLR5_9GAMM</name>
<dbReference type="Pfam" id="PF00583">
    <property type="entry name" value="Acetyltransf_1"/>
    <property type="match status" value="1"/>
</dbReference>
<dbReference type="EMBL" id="JAPTGG010000006">
    <property type="protein sequence ID" value="MCZ0865388.1"/>
    <property type="molecule type" value="Genomic_DNA"/>
</dbReference>
<reference evidence="4 5" key="1">
    <citation type="submission" date="2022-12" db="EMBL/GenBank/DDBJ databases">
        <title>Dasania phycosphaerae sp. nov., isolated from particulate material of the south coast of Korea.</title>
        <authorList>
            <person name="Jiang Y."/>
        </authorList>
    </citation>
    <scope>NUCLEOTIDE SEQUENCE [LARGE SCALE GENOMIC DNA]</scope>
    <source>
        <strain evidence="4 5">GY-19</strain>
    </source>
</reference>
<dbReference type="AlphaFoldDB" id="A0A9J6RLR5"/>
<accession>A0A9J6RLR5</accession>
<dbReference type="PANTHER" id="PTHR10545">
    <property type="entry name" value="DIAMINE N-ACETYLTRANSFERASE"/>
    <property type="match status" value="1"/>
</dbReference>
<gene>
    <name evidence="4" type="ORF">O0V09_09260</name>
</gene>
<dbReference type="Gene3D" id="3.40.630.30">
    <property type="match status" value="1"/>
</dbReference>
<dbReference type="PANTHER" id="PTHR10545:SF29">
    <property type="entry name" value="GH14572P-RELATED"/>
    <property type="match status" value="1"/>
</dbReference>
<proteinExistence type="predicted"/>
<dbReference type="PROSITE" id="PS51186">
    <property type="entry name" value="GNAT"/>
    <property type="match status" value="1"/>
</dbReference>
<evidence type="ECO:0000256" key="2">
    <source>
        <dbReference type="ARBA" id="ARBA00023315"/>
    </source>
</evidence>
<protein>
    <submittedName>
        <fullName evidence="4">GNAT family N-acetyltransferase</fullName>
    </submittedName>
</protein>
<dbReference type="GO" id="GO:0008080">
    <property type="term" value="F:N-acetyltransferase activity"/>
    <property type="evidence" value="ECO:0007669"/>
    <property type="project" value="UniProtKB-ARBA"/>
</dbReference>
<feature type="domain" description="N-acetyltransferase" evidence="3">
    <location>
        <begin position="3"/>
        <end position="149"/>
    </location>
</feature>
<evidence type="ECO:0000256" key="1">
    <source>
        <dbReference type="ARBA" id="ARBA00022679"/>
    </source>
</evidence>
<evidence type="ECO:0000259" key="3">
    <source>
        <dbReference type="PROSITE" id="PS51186"/>
    </source>
</evidence>
<dbReference type="CDD" id="cd04301">
    <property type="entry name" value="NAT_SF"/>
    <property type="match status" value="1"/>
</dbReference>
<keyword evidence="2" id="KW-0012">Acyltransferase</keyword>
<comment type="caution">
    <text evidence="4">The sequence shown here is derived from an EMBL/GenBank/DDBJ whole genome shotgun (WGS) entry which is preliminary data.</text>
</comment>
<dbReference type="InterPro" id="IPR051016">
    <property type="entry name" value="Diverse_Substrate_AcTransf"/>
</dbReference>
<organism evidence="4 5">
    <name type="scientific">Dasania phycosphaerae</name>
    <dbReference type="NCBI Taxonomy" id="2950436"/>
    <lineage>
        <taxon>Bacteria</taxon>
        <taxon>Pseudomonadati</taxon>
        <taxon>Pseudomonadota</taxon>
        <taxon>Gammaproteobacteria</taxon>
        <taxon>Cellvibrionales</taxon>
        <taxon>Spongiibacteraceae</taxon>
        <taxon>Dasania</taxon>
    </lineage>
</organism>
<dbReference type="InterPro" id="IPR016181">
    <property type="entry name" value="Acyl_CoA_acyltransferase"/>
</dbReference>
<sequence>MMLSVSPLLEQDRNDWEALYCAYVHFYNMPMDDEILDTIWSWIFDGEQDFYCLLAKDEQGKGIGFMHYRAMPSPIRGQMVGFLDDLFVQPECRGSGVVDLLFDTLHDSAKDKGWPFIRWITADNNYRGRAVYDKLAEKTQWQTYQMTVE</sequence>